<gene>
    <name evidence="2" type="ORF">P280DRAFT_464300</name>
</gene>
<dbReference type="AlphaFoldDB" id="A0A6A6SEQ9"/>
<proteinExistence type="predicted"/>
<feature type="compositionally biased region" description="Basic residues" evidence="1">
    <location>
        <begin position="106"/>
        <end position="120"/>
    </location>
</feature>
<feature type="region of interest" description="Disordered" evidence="1">
    <location>
        <begin position="40"/>
        <end position="197"/>
    </location>
</feature>
<evidence type="ECO:0000313" key="2">
    <source>
        <dbReference type="EMBL" id="KAF2646020.1"/>
    </source>
</evidence>
<accession>A0A6A6SEQ9</accession>
<organism evidence="2 3">
    <name type="scientific">Massarina eburnea CBS 473.64</name>
    <dbReference type="NCBI Taxonomy" id="1395130"/>
    <lineage>
        <taxon>Eukaryota</taxon>
        <taxon>Fungi</taxon>
        <taxon>Dikarya</taxon>
        <taxon>Ascomycota</taxon>
        <taxon>Pezizomycotina</taxon>
        <taxon>Dothideomycetes</taxon>
        <taxon>Pleosporomycetidae</taxon>
        <taxon>Pleosporales</taxon>
        <taxon>Massarineae</taxon>
        <taxon>Massarinaceae</taxon>
        <taxon>Massarina</taxon>
    </lineage>
</organism>
<feature type="compositionally biased region" description="Low complexity" evidence="1">
    <location>
        <begin position="130"/>
        <end position="145"/>
    </location>
</feature>
<dbReference type="EMBL" id="MU006776">
    <property type="protein sequence ID" value="KAF2646020.1"/>
    <property type="molecule type" value="Genomic_DNA"/>
</dbReference>
<protein>
    <submittedName>
        <fullName evidence="2">Uncharacterized protein</fullName>
    </submittedName>
</protein>
<sequence length="260" mass="29393">MLQAKKAMQEVQKSLHALLVIKADLEAKHAKYENAIRVRDEKVDDLRKELQDAQTESKKLCETKSRHKDREKRDKDKMKKLQHKLQTFHQDTDSTPPDPLTSPSQHTKKKPPLRQRKTPPPHRQPNPNLTQTQTSTSTTTTTTTTHAIEPSIPNQTAEPKPQTHAEKKKLNASSTKRDTPKSSKTATQMQQDPNDTVVETECLGGEIEGLRRDKGVLASRDKYEYGESRSHYFVVVAGTGMGRVETYYKRSSGIGGRRGC</sequence>
<reference evidence="2" key="1">
    <citation type="journal article" date="2020" name="Stud. Mycol.">
        <title>101 Dothideomycetes genomes: a test case for predicting lifestyles and emergence of pathogens.</title>
        <authorList>
            <person name="Haridas S."/>
            <person name="Albert R."/>
            <person name="Binder M."/>
            <person name="Bloem J."/>
            <person name="Labutti K."/>
            <person name="Salamov A."/>
            <person name="Andreopoulos B."/>
            <person name="Baker S."/>
            <person name="Barry K."/>
            <person name="Bills G."/>
            <person name="Bluhm B."/>
            <person name="Cannon C."/>
            <person name="Castanera R."/>
            <person name="Culley D."/>
            <person name="Daum C."/>
            <person name="Ezra D."/>
            <person name="Gonzalez J."/>
            <person name="Henrissat B."/>
            <person name="Kuo A."/>
            <person name="Liang C."/>
            <person name="Lipzen A."/>
            <person name="Lutzoni F."/>
            <person name="Magnuson J."/>
            <person name="Mondo S."/>
            <person name="Nolan M."/>
            <person name="Ohm R."/>
            <person name="Pangilinan J."/>
            <person name="Park H.-J."/>
            <person name="Ramirez L."/>
            <person name="Alfaro M."/>
            <person name="Sun H."/>
            <person name="Tritt A."/>
            <person name="Yoshinaga Y."/>
            <person name="Zwiers L.-H."/>
            <person name="Turgeon B."/>
            <person name="Goodwin S."/>
            <person name="Spatafora J."/>
            <person name="Crous P."/>
            <person name="Grigoriev I."/>
        </authorList>
    </citation>
    <scope>NUCLEOTIDE SEQUENCE</scope>
    <source>
        <strain evidence="2">CBS 473.64</strain>
    </source>
</reference>
<evidence type="ECO:0000256" key="1">
    <source>
        <dbReference type="SAM" id="MobiDB-lite"/>
    </source>
</evidence>
<feature type="compositionally biased region" description="Basic and acidic residues" evidence="1">
    <location>
        <begin position="40"/>
        <end position="64"/>
    </location>
</feature>
<name>A0A6A6SEQ9_9PLEO</name>
<feature type="compositionally biased region" description="Polar residues" evidence="1">
    <location>
        <begin position="182"/>
        <end position="194"/>
    </location>
</feature>
<evidence type="ECO:0000313" key="3">
    <source>
        <dbReference type="Proteomes" id="UP000799753"/>
    </source>
</evidence>
<dbReference type="Proteomes" id="UP000799753">
    <property type="component" value="Unassembled WGS sequence"/>
</dbReference>
<feature type="compositionally biased region" description="Basic and acidic residues" evidence="1">
    <location>
        <begin position="161"/>
        <end position="181"/>
    </location>
</feature>
<keyword evidence="3" id="KW-1185">Reference proteome</keyword>